<feature type="region of interest" description="Disordered" evidence="3">
    <location>
        <begin position="1324"/>
        <end position="1376"/>
    </location>
</feature>
<feature type="compositionally biased region" description="Low complexity" evidence="3">
    <location>
        <begin position="1008"/>
        <end position="1019"/>
    </location>
</feature>
<dbReference type="InterPro" id="IPR045180">
    <property type="entry name" value="La_dom_prot"/>
</dbReference>
<dbReference type="InterPro" id="IPR036388">
    <property type="entry name" value="WH-like_DNA-bd_sf"/>
</dbReference>
<feature type="region of interest" description="Disordered" evidence="3">
    <location>
        <begin position="696"/>
        <end position="749"/>
    </location>
</feature>
<proteinExistence type="predicted"/>
<feature type="domain" description="HTH La-type RNA-binding" evidence="5">
    <location>
        <begin position="1371"/>
        <end position="1466"/>
    </location>
</feature>
<protein>
    <recommendedName>
        <fullName evidence="5">HTH La-type RNA-binding domain-containing protein</fullName>
    </recommendedName>
</protein>
<comment type="caution">
    <text evidence="6">The sequence shown here is derived from an EMBL/GenBank/DDBJ whole genome shotgun (WGS) entry which is preliminary data.</text>
</comment>
<feature type="chain" id="PRO_5020041736" description="HTH La-type RNA-binding domain-containing protein" evidence="4">
    <location>
        <begin position="29"/>
        <end position="1502"/>
    </location>
</feature>
<feature type="region of interest" description="Disordered" evidence="3">
    <location>
        <begin position="37"/>
        <end position="64"/>
    </location>
</feature>
<evidence type="ECO:0000313" key="6">
    <source>
        <dbReference type="EMBL" id="TFJ80609.1"/>
    </source>
</evidence>
<feature type="region of interest" description="Disordered" evidence="3">
    <location>
        <begin position="1227"/>
        <end position="1258"/>
    </location>
</feature>
<dbReference type="GO" id="GO:0010494">
    <property type="term" value="C:cytoplasmic stress granule"/>
    <property type="evidence" value="ECO:0007669"/>
    <property type="project" value="TreeGrafter"/>
</dbReference>
<evidence type="ECO:0000256" key="1">
    <source>
        <dbReference type="ARBA" id="ARBA00022884"/>
    </source>
</evidence>
<sequence length="1502" mass="164152">MLQRSQVMANYQIPISLACLFLLWRASAAKARHAGGNEKVESYRKAGGNGVEAPPAPSASPMGLQPVVDSDAAYRVRKARYDKAHGLLELYLEQENMLEADAIREALELLEGNMSEWGALEETLGHGYLHDDDFMLMIRAHVIRGQMLAVAARYERQGGELAKLSSRGSGRDPPMVRALEEFEYACPMLWKVQLMSAAGSSRGENSNLTALGSDPFFFSAMPSSWGPPPGSGPAGGSLGAPEDDYHSCYAVLADLYSELQLHQQQHERQRKGKGADLMARYMVVRRQEEDRERSDAGGEAQQLNEQGLKLRRRTWGMVDRLALLSTSCPADVVAASGSESDSPYPKTHIIWNEAQVMRAHMLGIVWQLSAVTEPWNAQACVERAKIWLGMIRQRSQARMAYYLHHRQAAGGGADKGQGPRLGGKVREMQAAAAATVVSEGLQEEGNCYLGALTAVAEKGWEALEVERGEEGRLCGLPGGRRKDVVLPGFQSGEEILEAVRESYQHALLAPRLSLRDFFAKRGALKSRPLGSSSAGPAPFPSSASSSSPSPTFSSSSPPISPPHYTSLVGQQTAGEKVSPFVLASLLALLCLLGGGFYHYSRRHSHSRGGRHKKKSAVLAAAVVKRGAQRKVQAGQATGKWCADEGRGACQQARWTLWEHVAFCLETATSLSRPFVGSLTRRASKMYSIWRVWARRRHQGTGRSKGQPESNKAKAQMLSPTPKEHSTKKIKGEYSKPGTRDGSGGRRRRCSGKRCELQLVQKPPQCGHEKQQPAAQAFVSTPPVFPSPRSRQGIAGQEQRMVSVTPGFVEGSVVGDAFEWVGTGGSHCPKSKASTLSRWNASSERLTGESEAPRPDIYDTEKKQGQEPHLPTASCYQAGNKRKAGATAKLPCFPRSRAEKVEGKKEKSENIKSTEAKSKGLEESAMSLDSADAQEGKGPESVSEGPGASRKEEGGVPTVAVGNPQPEECRHWTQDQYPLEQEAEEGVSEKSTTVEVSRSDTTGPKRSRLSTSNSTCSSQSPAAVSHPVIEQPLHAACNADKVIEHLTEPRKQKPETEERNEGVVQDVDQKSTSITPATFKSRNEKENAKKENPRRLDFDKKPAPEPAQLQDALESEGNLSYSTHTTASSISSSSSSQSLNSFTPTNAQARSIQCNNVNCCMHGSLSRSTSTDSSTSTSSGNDASNRVSKVGRNGDAAGNLSISNDSKRLDTEKIQNICETISKATKYRPDVPQNNKTGSKRVFHNGPTGDKPFHSSSKANGNGAYMDRTRGRICVPTLYPVLFHQLQRRPPPLPALHGHGIAVSIPGKDYYHDPCTLQPMPPLGRTDPYSHRHGHADMRNYPPAYHQPSPYPVANYESSPQIEPSATRPAQAVDRKEVEDKLRRQIHYYFSPENLKRDYYLRSKMDGQGWVMLAEVAQFNRTKHLLGLLGFQGEKEVKGAPLDFSLLLSIVAESPKVEVQIMPTEKASGDGNGGRLVYKIRPRENPKQWVVSSQERRELSGKD</sequence>
<feature type="compositionally biased region" description="Basic and acidic residues" evidence="3">
    <location>
        <begin position="1047"/>
        <end position="1060"/>
    </location>
</feature>
<dbReference type="OrthoDB" id="340227at2759"/>
<dbReference type="SMART" id="SM00715">
    <property type="entry name" value="LA"/>
    <property type="match status" value="1"/>
</dbReference>
<gene>
    <name evidence="6" type="ORF">NSK_008035</name>
</gene>
<dbReference type="CDD" id="cd07323">
    <property type="entry name" value="LAM"/>
    <property type="match status" value="1"/>
</dbReference>
<feature type="signal peptide" evidence="4">
    <location>
        <begin position="1"/>
        <end position="28"/>
    </location>
</feature>
<feature type="compositionally biased region" description="Low complexity" evidence="3">
    <location>
        <begin position="526"/>
        <end position="557"/>
    </location>
</feature>
<evidence type="ECO:0000256" key="3">
    <source>
        <dbReference type="SAM" id="MobiDB-lite"/>
    </source>
</evidence>
<dbReference type="PANTHER" id="PTHR22792:SF132">
    <property type="entry name" value="LA-RELATED PROTEIN 1"/>
    <property type="match status" value="1"/>
</dbReference>
<feature type="region of interest" description="Disordered" evidence="3">
    <location>
        <begin position="526"/>
        <end position="566"/>
    </location>
</feature>
<feature type="region of interest" description="Disordered" evidence="3">
    <location>
        <begin position="896"/>
        <end position="1023"/>
    </location>
</feature>
<feature type="compositionally biased region" description="Polar residues" evidence="3">
    <location>
        <begin position="1069"/>
        <end position="1079"/>
    </location>
</feature>
<name>A0A4D9CVB8_9STRA</name>
<feature type="compositionally biased region" description="Low complexity" evidence="3">
    <location>
        <begin position="1164"/>
        <end position="1178"/>
    </location>
</feature>
<accession>A0A4D9CVB8</accession>
<reference evidence="6 7" key="1">
    <citation type="submission" date="2019-01" db="EMBL/GenBank/DDBJ databases">
        <title>Nuclear Genome Assembly of the Microalgal Biofuel strain Nannochloropsis salina CCMP1776.</title>
        <authorList>
            <person name="Hovde B."/>
        </authorList>
    </citation>
    <scope>NUCLEOTIDE SEQUENCE [LARGE SCALE GENOMIC DNA]</scope>
    <source>
        <strain evidence="6 7">CCMP1776</strain>
    </source>
</reference>
<dbReference type="Pfam" id="PF05383">
    <property type="entry name" value="La"/>
    <property type="match status" value="1"/>
</dbReference>
<keyword evidence="1 2" id="KW-0694">RNA-binding</keyword>
<evidence type="ECO:0000313" key="7">
    <source>
        <dbReference type="Proteomes" id="UP000355283"/>
    </source>
</evidence>
<feature type="region of interest" description="Disordered" evidence="3">
    <location>
        <begin position="824"/>
        <end position="873"/>
    </location>
</feature>
<feature type="region of interest" description="Disordered" evidence="3">
    <location>
        <begin position="1164"/>
        <end position="1203"/>
    </location>
</feature>
<dbReference type="PROSITE" id="PS51257">
    <property type="entry name" value="PROKAR_LIPOPROTEIN"/>
    <property type="match status" value="1"/>
</dbReference>
<dbReference type="GO" id="GO:0005829">
    <property type="term" value="C:cytosol"/>
    <property type="evidence" value="ECO:0007669"/>
    <property type="project" value="TreeGrafter"/>
</dbReference>
<feature type="compositionally biased region" description="Polar residues" evidence="3">
    <location>
        <begin position="700"/>
        <end position="709"/>
    </location>
</feature>
<dbReference type="GO" id="GO:0045727">
    <property type="term" value="P:positive regulation of translation"/>
    <property type="evidence" value="ECO:0007669"/>
    <property type="project" value="TreeGrafter"/>
</dbReference>
<feature type="compositionally biased region" description="Basic and acidic residues" evidence="3">
    <location>
        <begin position="845"/>
        <end position="865"/>
    </location>
</feature>
<feature type="region of interest" description="Disordered" evidence="3">
    <location>
        <begin position="1047"/>
        <end position="1141"/>
    </location>
</feature>
<feature type="compositionally biased region" description="Low complexity" evidence="3">
    <location>
        <begin position="1119"/>
        <end position="1141"/>
    </location>
</feature>
<dbReference type="EMBL" id="SDOX01000159">
    <property type="protein sequence ID" value="TFJ80609.1"/>
    <property type="molecule type" value="Genomic_DNA"/>
</dbReference>
<keyword evidence="7" id="KW-1185">Reference proteome</keyword>
<dbReference type="PROSITE" id="PS50961">
    <property type="entry name" value="HTH_LA"/>
    <property type="match status" value="1"/>
</dbReference>
<organism evidence="6 7">
    <name type="scientific">Nannochloropsis salina CCMP1776</name>
    <dbReference type="NCBI Taxonomy" id="1027361"/>
    <lineage>
        <taxon>Eukaryota</taxon>
        <taxon>Sar</taxon>
        <taxon>Stramenopiles</taxon>
        <taxon>Ochrophyta</taxon>
        <taxon>Eustigmatophyceae</taxon>
        <taxon>Eustigmatales</taxon>
        <taxon>Monodopsidaceae</taxon>
        <taxon>Microchloropsis</taxon>
        <taxon>Microchloropsis salina</taxon>
    </lineage>
</organism>
<dbReference type="InterPro" id="IPR006630">
    <property type="entry name" value="La_HTH"/>
</dbReference>
<dbReference type="Proteomes" id="UP000355283">
    <property type="component" value="Unassembled WGS sequence"/>
</dbReference>
<dbReference type="InterPro" id="IPR036390">
    <property type="entry name" value="WH_DNA-bd_sf"/>
</dbReference>
<evidence type="ECO:0000259" key="5">
    <source>
        <dbReference type="PROSITE" id="PS50961"/>
    </source>
</evidence>
<evidence type="ECO:0000256" key="2">
    <source>
        <dbReference type="PROSITE-ProRule" id="PRU00332"/>
    </source>
</evidence>
<dbReference type="SUPFAM" id="SSF46785">
    <property type="entry name" value="Winged helix' DNA-binding domain"/>
    <property type="match status" value="1"/>
</dbReference>
<dbReference type="Gene3D" id="1.10.10.10">
    <property type="entry name" value="Winged helix-like DNA-binding domain superfamily/Winged helix DNA-binding domain"/>
    <property type="match status" value="1"/>
</dbReference>
<feature type="compositionally biased region" description="Basic and acidic residues" evidence="3">
    <location>
        <begin position="721"/>
        <end position="733"/>
    </location>
</feature>
<dbReference type="GO" id="GO:0003723">
    <property type="term" value="F:RNA binding"/>
    <property type="evidence" value="ECO:0007669"/>
    <property type="project" value="UniProtKB-UniRule"/>
</dbReference>
<evidence type="ECO:0000256" key="4">
    <source>
        <dbReference type="SAM" id="SignalP"/>
    </source>
</evidence>
<dbReference type="PANTHER" id="PTHR22792">
    <property type="entry name" value="LUPUS LA PROTEIN-RELATED"/>
    <property type="match status" value="1"/>
</dbReference>
<keyword evidence="4" id="KW-0732">Signal</keyword>
<feature type="compositionally biased region" description="Polar residues" evidence="3">
    <location>
        <begin position="831"/>
        <end position="844"/>
    </location>
</feature>
<feature type="compositionally biased region" description="Basic and acidic residues" evidence="3">
    <location>
        <begin position="896"/>
        <end position="921"/>
    </location>
</feature>
<feature type="compositionally biased region" description="Polar residues" evidence="3">
    <location>
        <begin position="988"/>
        <end position="1003"/>
    </location>
</feature>
<feature type="compositionally biased region" description="Basic and acidic residues" evidence="3">
    <location>
        <begin position="1080"/>
        <end position="1102"/>
    </location>
</feature>